<feature type="region of interest" description="Disordered" evidence="1">
    <location>
        <begin position="1372"/>
        <end position="1404"/>
    </location>
</feature>
<name>A0A1G4KDX7_9SACH</name>
<feature type="compositionally biased region" description="Basic residues" evidence="1">
    <location>
        <begin position="142"/>
        <end position="151"/>
    </location>
</feature>
<dbReference type="InterPro" id="IPR016024">
    <property type="entry name" value="ARM-type_fold"/>
</dbReference>
<dbReference type="InterPro" id="IPR022031">
    <property type="entry name" value="Rif1_N"/>
</dbReference>
<evidence type="ECO:0000313" key="4">
    <source>
        <dbReference type="Proteomes" id="UP000191144"/>
    </source>
</evidence>
<feature type="compositionally biased region" description="Polar residues" evidence="1">
    <location>
        <begin position="1389"/>
        <end position="1404"/>
    </location>
</feature>
<protein>
    <submittedName>
        <fullName evidence="3">LAME_0H04148g1_1</fullName>
    </submittedName>
</protein>
<keyword evidence="4" id="KW-1185">Reference proteome</keyword>
<feature type="compositionally biased region" description="Basic and acidic residues" evidence="1">
    <location>
        <begin position="1263"/>
        <end position="1272"/>
    </location>
</feature>
<dbReference type="Pfam" id="PF12231">
    <property type="entry name" value="Rif1_N"/>
    <property type="match status" value="1"/>
</dbReference>
<evidence type="ECO:0000313" key="3">
    <source>
        <dbReference type="EMBL" id="SCV02685.1"/>
    </source>
</evidence>
<sequence length="1620" mass="182352">MDQKAGNLHNNARALDVLEKHISQQNKRAKTNNYGALSSMWQTISESSRLVASPNKAHLRTNEISLPRKVDKSISMGYVASLDTSETPHLRSSPLRKSVAFSDKLESSPPAELLDSSPRHSPYARPSKPILKLSSSPVRMKVSPRRSRPGSKRALSEHFDLDTTENKEFNPLSIDFWVCGEVHSLYNINSVTEFKAILTGGLYFLSSATPAAQKRFFEFYATFNNIVPVYTSQNDSEVKDKKNSIIIKNIDLILSTAIPHLTEYQSTLLKAHRKDPFVSRTYVQIVRFLTTLFSNFKLIKACDGNKRFLTSLQKVVQCCIETMRHPYSNKVMITAQLAFLRDEQCGLQRMTAPNVSAVIEAMTQMKRIDSTNLVCEKLLLLKHFLAKYTDIMLETVYMWLPSEVLSRLLVDGYLYSSKITSSCISILLDLLKKCLTDSTHHNVLAVLKQPVRDLPFDSEDKSSKSSTVANTDSIVAQRLLDRVEFLITEKDEPKLAFDLWLAAVGLLFNSDTELVDLCSDPVDQWLELNLKYQNAGVEGVSGLALRSWRIVTYVIGTKSLPASTNGDAGHLTMLLEPFTCMRNARDTDYEEACFILRGILYLALCNHKPNVFSYNFRNIIIPFLSEQFDSCPLELRTYALDILNFLFQPQKSKKGHQKDFNPLKVVASQGVQVDDFLPFSSQIYGLHWHMLFEMALKLQTGSDTSMRESSFEFLTLTIKNVPPSLVSHEVMNFSMNALSEALLCSLSNVRRRVIQALTCCIIGFHSNLWTFSEKNSRLEAAVRKVVKDSSLSYLEILKAVTETTKNFVPDVQVYNYFMRFDDSPVESYISNYVCSKIRSAEMSQDTFIALLSIADKISSRDIAKSVMDSCNKVIRDSGNDEHHLMVSCDIATLSKYLRLRLSLQEHPIHPKFASQFGLTIKKHNQVKFCLHKILDHRYYSTLVLQAIIFESSETTVISRDSLEAWVPVISKFPMDEFQAVLEHFDLLALDFELSFLLRALKCEASEDMKISTQIMESLKFSDSGRHKLTAHSQNLQLQVLNDCCTNGYVKLLNKALRKFMTLETVSSLMKHWCEDSGQYSSEIDAETLVLLIDCMEQGGDLLNALKARLRTESCNFGLSAIEAALKFKKHNIITECKEEITHLLLDCRGQLKNNENRAMDALRETLTLLTAPGNESLDAVLQELYLTLPAKKGTLAYEQLSIVCSAENLESKELKIIRERLAAGSFDLSLESVDVSGTKAKCSRQYRFKAIPTKPPVRTLRAREAASERETPNQDNFSETIVTPKANCDVGNENGSVTEQKTKRRNFQEIIKAESQSPLVKLDERNSHIKTTRSLHQDHEPRLGKTDHLSRLLSAVDTTSDVAQVERHNATNYTSATDAKEPVGRENLGKNQCMSADQQDDGLTSTSQMLTMKYREAEGCSNLDGTGASLTTSAAESPSTRFAVESGFAPPDECTLRKTKSCCVSQSKMRSLEAKVEGALPVQVDNEKHKEEFPGELKLPIFNSGKAKEASVVYRPVPENPQAALKFQNKNSTAADTGDGNRSNPYEVYDAENNKFSVLDSRSGLDRQTRMIIKIIKQFGKNEFSQLTEAQKTYLRNAVVKFVAKLDVNPSDEHKINEEI</sequence>
<dbReference type="Proteomes" id="UP000191144">
    <property type="component" value="Chromosome H"/>
</dbReference>
<dbReference type="SUPFAM" id="SSF48371">
    <property type="entry name" value="ARM repeat"/>
    <property type="match status" value="1"/>
</dbReference>
<feature type="compositionally biased region" description="Basic and acidic residues" evidence="1">
    <location>
        <begin position="1378"/>
        <end position="1388"/>
    </location>
</feature>
<feature type="region of interest" description="Disordered" evidence="1">
    <location>
        <begin position="107"/>
        <end position="155"/>
    </location>
</feature>
<evidence type="ECO:0000256" key="1">
    <source>
        <dbReference type="SAM" id="MobiDB-lite"/>
    </source>
</evidence>
<feature type="compositionally biased region" description="Low complexity" evidence="1">
    <location>
        <begin position="126"/>
        <end position="137"/>
    </location>
</feature>
<feature type="region of interest" description="Disordered" evidence="1">
    <location>
        <begin position="1263"/>
        <end position="1296"/>
    </location>
</feature>
<reference evidence="4" key="1">
    <citation type="submission" date="2016-03" db="EMBL/GenBank/DDBJ databases">
        <authorList>
            <person name="Devillers Hugo."/>
        </authorList>
    </citation>
    <scope>NUCLEOTIDE SEQUENCE [LARGE SCALE GENOMIC DNA]</scope>
</reference>
<feature type="domain" description="Telomere-associated protein Rif1 N-terminal" evidence="2">
    <location>
        <begin position="220"/>
        <end position="580"/>
    </location>
</feature>
<evidence type="ECO:0000259" key="2">
    <source>
        <dbReference type="Pfam" id="PF12231"/>
    </source>
</evidence>
<proteinExistence type="predicted"/>
<organism evidence="3 4">
    <name type="scientific">Lachancea meyersii CBS 8951</name>
    <dbReference type="NCBI Taxonomy" id="1266667"/>
    <lineage>
        <taxon>Eukaryota</taxon>
        <taxon>Fungi</taxon>
        <taxon>Dikarya</taxon>
        <taxon>Ascomycota</taxon>
        <taxon>Saccharomycotina</taxon>
        <taxon>Saccharomycetes</taxon>
        <taxon>Saccharomycetales</taxon>
        <taxon>Saccharomycetaceae</taxon>
        <taxon>Lachancea</taxon>
    </lineage>
</organism>
<gene>
    <name evidence="3" type="ORF">LAME_0H04148G</name>
</gene>
<dbReference type="OrthoDB" id="4070686at2759"/>
<dbReference type="EMBL" id="LT598480">
    <property type="protein sequence ID" value="SCV02685.1"/>
    <property type="molecule type" value="Genomic_DNA"/>
</dbReference>
<accession>A0A1G4KDX7</accession>